<sequence>MKKIAIFLRKELRVNRFSAAVRGALNSPSINNVIICSGFFQEDASYSVSRAKFNLRGRLTSSSPLNLEIFGYYHRQRSAFLRFLGNVVRINRGSPALGVSGYRIPGDKWHAKISIAKINNIPVFASIGSSNITRRAFDNVRNFNYECDVIFWDETVSEIDNIMNEIIGEEAYLFPSVIVANYDEKNPVNATPLPDRILELEREIRRKATPI</sequence>
<organism evidence="1 2">
    <name type="scientific">Komagataeibacter medellinensis (strain NBRC 3288 / BCRC 11682 / LMG 1693 / Kondo 51)</name>
    <name type="common">Gluconacetobacter medellinensis</name>
    <dbReference type="NCBI Taxonomy" id="634177"/>
    <lineage>
        <taxon>Bacteria</taxon>
        <taxon>Pseudomonadati</taxon>
        <taxon>Pseudomonadota</taxon>
        <taxon>Alphaproteobacteria</taxon>
        <taxon>Acetobacterales</taxon>
        <taxon>Acetobacteraceae</taxon>
        <taxon>Komagataeibacter</taxon>
    </lineage>
</organism>
<dbReference type="HOGENOM" id="CLU_1297610_0_0_5"/>
<dbReference type="eggNOG" id="COG1502">
    <property type="taxonomic scope" value="Bacteria"/>
</dbReference>
<accession>G2I7Y5</accession>
<dbReference type="EMBL" id="AP012160">
    <property type="protein sequence ID" value="BAK86028.1"/>
    <property type="molecule type" value="Genomic_DNA"/>
</dbReference>
<protein>
    <recommendedName>
        <fullName evidence="3">Phospholipase D-like domain-containing protein</fullName>
    </recommendedName>
</protein>
<dbReference type="RefSeq" id="WP_014106818.1">
    <property type="nucleotide sequence ID" value="NC_016037.1"/>
</dbReference>
<keyword evidence="1" id="KW-0614">Plasmid</keyword>
<dbReference type="Gene3D" id="3.30.870.10">
    <property type="entry name" value="Endonuclease Chain A"/>
    <property type="match status" value="1"/>
</dbReference>
<name>G2I7Y5_KOMMN</name>
<gene>
    <name evidence="1" type="ordered locus">GLX_28740</name>
</gene>
<dbReference type="Proteomes" id="UP000009044">
    <property type="component" value="Plasmid pGXY010"/>
</dbReference>
<reference evidence="1 2" key="1">
    <citation type="journal article" date="2011" name="J. Bacteriol.">
        <title>Complete genome sequence of NBRC 3288, a unique cellulose-nonproducing strain of Gluconacetobacter xylinus isolated from vinegar.</title>
        <authorList>
            <person name="Ogino H."/>
            <person name="Azuma Y."/>
            <person name="Hosoyama A."/>
            <person name="Nakazawa H."/>
            <person name="Matsutani M."/>
            <person name="Hasegawa A."/>
            <person name="Otsuyama K."/>
            <person name="Matsushita K."/>
            <person name="Fujita N."/>
            <person name="Shirai M."/>
        </authorList>
    </citation>
    <scope>NUCLEOTIDE SEQUENCE [LARGE SCALE GENOMIC DNA]</scope>
    <source>
        <strain evidence="2">NBRC 3288 / BCRC 11682 / LMG 1693</strain>
        <plasmid evidence="1 2">pGXY010</plasmid>
    </source>
</reference>
<dbReference type="KEGG" id="gxy:GLX_28740"/>
<geneLocation type="plasmid" evidence="1 2">
    <name>pGXY010</name>
</geneLocation>
<evidence type="ECO:0000313" key="2">
    <source>
        <dbReference type="Proteomes" id="UP000009044"/>
    </source>
</evidence>
<proteinExistence type="predicted"/>
<dbReference type="AlphaFoldDB" id="G2I7Y5"/>
<evidence type="ECO:0000313" key="1">
    <source>
        <dbReference type="EMBL" id="BAK86028.1"/>
    </source>
</evidence>
<evidence type="ECO:0008006" key="3">
    <source>
        <dbReference type="Google" id="ProtNLM"/>
    </source>
</evidence>